<evidence type="ECO:0000256" key="1">
    <source>
        <dbReference type="SAM" id="Coils"/>
    </source>
</evidence>
<feature type="coiled-coil region" evidence="1">
    <location>
        <begin position="31"/>
        <end position="58"/>
    </location>
</feature>
<evidence type="ECO:0000313" key="4">
    <source>
        <dbReference type="Proteomes" id="UP001207654"/>
    </source>
</evidence>
<accession>A0ABT3ZU36</accession>
<feature type="region of interest" description="Disordered" evidence="2">
    <location>
        <begin position="60"/>
        <end position="81"/>
    </location>
</feature>
<evidence type="ECO:0000256" key="2">
    <source>
        <dbReference type="SAM" id="MobiDB-lite"/>
    </source>
</evidence>
<sequence length="81" mass="9295">MPTSLPRGWLLGFAIWFASTAWLYAYMSRAQAEQSWELQQLRQEVSEMHREVLSCQLEAQGRAEARRSAPTDGPVLTQGRR</sequence>
<gene>
    <name evidence="3" type="ORF">OV287_00330</name>
</gene>
<protein>
    <submittedName>
        <fullName evidence="3">Uncharacterized protein</fullName>
    </submittedName>
</protein>
<reference evidence="3 4" key="1">
    <citation type="submission" date="2022-11" db="EMBL/GenBank/DDBJ databases">
        <title>Minimal conservation of predation-associated metabolite biosynthetic gene clusters underscores biosynthetic potential of Myxococcota including descriptions for ten novel species: Archangium lansinium sp. nov., Myxococcus landrumus sp. nov., Nannocystis bai.</title>
        <authorList>
            <person name="Ahearne A."/>
            <person name="Stevens C."/>
            <person name="Phillips K."/>
        </authorList>
    </citation>
    <scope>NUCLEOTIDE SEQUENCE [LARGE SCALE GENOMIC DNA]</scope>
    <source>
        <strain evidence="3 4">MIWBW</strain>
    </source>
</reference>
<keyword evidence="4" id="KW-1185">Reference proteome</keyword>
<dbReference type="Proteomes" id="UP001207654">
    <property type="component" value="Unassembled WGS sequence"/>
</dbReference>
<evidence type="ECO:0000313" key="3">
    <source>
        <dbReference type="EMBL" id="MCY1072914.1"/>
    </source>
</evidence>
<dbReference type="RefSeq" id="WP_267531937.1">
    <property type="nucleotide sequence ID" value="NZ_JAPNKA010000001.1"/>
</dbReference>
<name>A0ABT3ZU36_9BACT</name>
<dbReference type="EMBL" id="JAPNKA010000001">
    <property type="protein sequence ID" value="MCY1072914.1"/>
    <property type="molecule type" value="Genomic_DNA"/>
</dbReference>
<comment type="caution">
    <text evidence="3">The sequence shown here is derived from an EMBL/GenBank/DDBJ whole genome shotgun (WGS) entry which is preliminary data.</text>
</comment>
<organism evidence="3 4">
    <name type="scientific">Archangium lansingense</name>
    <dbReference type="NCBI Taxonomy" id="2995310"/>
    <lineage>
        <taxon>Bacteria</taxon>
        <taxon>Pseudomonadati</taxon>
        <taxon>Myxococcota</taxon>
        <taxon>Myxococcia</taxon>
        <taxon>Myxococcales</taxon>
        <taxon>Cystobacterineae</taxon>
        <taxon>Archangiaceae</taxon>
        <taxon>Archangium</taxon>
    </lineage>
</organism>
<keyword evidence="1" id="KW-0175">Coiled coil</keyword>
<proteinExistence type="predicted"/>